<evidence type="ECO:0000259" key="1">
    <source>
        <dbReference type="Pfam" id="PF07992"/>
    </source>
</evidence>
<reference evidence="2" key="1">
    <citation type="journal article" date="2014" name="Front. Microbiol.">
        <title>High frequency of phylogenetically diverse reductive dehalogenase-homologous genes in deep subseafloor sedimentary metagenomes.</title>
        <authorList>
            <person name="Kawai M."/>
            <person name="Futagami T."/>
            <person name="Toyoda A."/>
            <person name="Takaki Y."/>
            <person name="Nishi S."/>
            <person name="Hori S."/>
            <person name="Arai W."/>
            <person name="Tsubouchi T."/>
            <person name="Morono Y."/>
            <person name="Uchiyama I."/>
            <person name="Ito T."/>
            <person name="Fujiyama A."/>
            <person name="Inagaki F."/>
            <person name="Takami H."/>
        </authorList>
    </citation>
    <scope>NUCLEOTIDE SEQUENCE</scope>
    <source>
        <strain evidence="2">Expedition CK06-06</strain>
    </source>
</reference>
<dbReference type="AlphaFoldDB" id="X1NSQ6"/>
<feature type="non-terminal residue" evidence="2">
    <location>
        <position position="84"/>
    </location>
</feature>
<dbReference type="SUPFAM" id="SSF51905">
    <property type="entry name" value="FAD/NAD(P)-binding domain"/>
    <property type="match status" value="1"/>
</dbReference>
<sequence>FALNGRRKPIPIEGSEFVINLDTLIVAIGEDPDLSFLDEKNEIQVSKRGTLVVCPETLVTNINGVFAGGDVVTGSNTVIDAMSA</sequence>
<proteinExistence type="predicted"/>
<dbReference type="PRINTS" id="PR00368">
    <property type="entry name" value="FADPNR"/>
</dbReference>
<feature type="non-terminal residue" evidence="2">
    <location>
        <position position="1"/>
    </location>
</feature>
<comment type="caution">
    <text evidence="2">The sequence shown here is derived from an EMBL/GenBank/DDBJ whole genome shotgun (WGS) entry which is preliminary data.</text>
</comment>
<gene>
    <name evidence="2" type="ORF">S06H3_24973</name>
</gene>
<feature type="domain" description="FAD/NAD(P)-binding" evidence="1">
    <location>
        <begin position="14"/>
        <end position="82"/>
    </location>
</feature>
<dbReference type="Gene3D" id="3.50.50.60">
    <property type="entry name" value="FAD/NAD(P)-binding domain"/>
    <property type="match status" value="2"/>
</dbReference>
<evidence type="ECO:0000313" key="2">
    <source>
        <dbReference type="EMBL" id="GAI29830.1"/>
    </source>
</evidence>
<dbReference type="GO" id="GO:0016491">
    <property type="term" value="F:oxidoreductase activity"/>
    <property type="evidence" value="ECO:0007669"/>
    <property type="project" value="InterPro"/>
</dbReference>
<protein>
    <recommendedName>
        <fullName evidence="1">FAD/NAD(P)-binding domain-containing protein</fullName>
    </recommendedName>
</protein>
<name>X1NSQ6_9ZZZZ</name>
<dbReference type="InterPro" id="IPR036188">
    <property type="entry name" value="FAD/NAD-bd_sf"/>
</dbReference>
<dbReference type="EMBL" id="BARV01014154">
    <property type="protein sequence ID" value="GAI29830.1"/>
    <property type="molecule type" value="Genomic_DNA"/>
</dbReference>
<accession>X1NSQ6</accession>
<dbReference type="Pfam" id="PF07992">
    <property type="entry name" value="Pyr_redox_2"/>
    <property type="match status" value="1"/>
</dbReference>
<dbReference type="InterPro" id="IPR023753">
    <property type="entry name" value="FAD/NAD-binding_dom"/>
</dbReference>
<organism evidence="2">
    <name type="scientific">marine sediment metagenome</name>
    <dbReference type="NCBI Taxonomy" id="412755"/>
    <lineage>
        <taxon>unclassified sequences</taxon>
        <taxon>metagenomes</taxon>
        <taxon>ecological metagenomes</taxon>
    </lineage>
</organism>